<dbReference type="GeneID" id="19968078"/>
<proteinExistence type="predicted"/>
<feature type="region of interest" description="Disordered" evidence="1">
    <location>
        <begin position="266"/>
        <end position="296"/>
    </location>
</feature>
<protein>
    <recommendedName>
        <fullName evidence="4">Clr5 domain-containing protein</fullName>
    </recommendedName>
</protein>
<feature type="region of interest" description="Disordered" evidence="1">
    <location>
        <begin position="496"/>
        <end position="518"/>
    </location>
</feature>
<accession>W2SF76</accession>
<evidence type="ECO:0000256" key="1">
    <source>
        <dbReference type="SAM" id="MobiDB-lite"/>
    </source>
</evidence>
<dbReference type="RefSeq" id="XP_008711266.1">
    <property type="nucleotide sequence ID" value="XM_008713044.1"/>
</dbReference>
<dbReference type="HOGENOM" id="CLU_525809_0_0_1"/>
<gene>
    <name evidence="2" type="ORF">HMPREF1541_00739</name>
</gene>
<dbReference type="AlphaFoldDB" id="W2SF76"/>
<reference evidence="2 3" key="1">
    <citation type="submission" date="2013-03" db="EMBL/GenBank/DDBJ databases">
        <title>The Genome Sequence of Phialophora europaea CBS 101466.</title>
        <authorList>
            <consortium name="The Broad Institute Genomics Platform"/>
            <person name="Cuomo C."/>
            <person name="de Hoog S."/>
            <person name="Gorbushina A."/>
            <person name="Walker B."/>
            <person name="Young S.K."/>
            <person name="Zeng Q."/>
            <person name="Gargeya S."/>
            <person name="Fitzgerald M."/>
            <person name="Haas B."/>
            <person name="Abouelleil A."/>
            <person name="Allen A.W."/>
            <person name="Alvarado L."/>
            <person name="Arachchi H.M."/>
            <person name="Berlin A.M."/>
            <person name="Chapman S.B."/>
            <person name="Gainer-Dewar J."/>
            <person name="Goldberg J."/>
            <person name="Griggs A."/>
            <person name="Gujja S."/>
            <person name="Hansen M."/>
            <person name="Howarth C."/>
            <person name="Imamovic A."/>
            <person name="Ireland A."/>
            <person name="Larimer J."/>
            <person name="McCowan C."/>
            <person name="Murphy C."/>
            <person name="Pearson M."/>
            <person name="Poon T.W."/>
            <person name="Priest M."/>
            <person name="Roberts A."/>
            <person name="Saif S."/>
            <person name="Shea T."/>
            <person name="Sisk P."/>
            <person name="Sykes S."/>
            <person name="Wortman J."/>
            <person name="Nusbaum C."/>
            <person name="Birren B."/>
        </authorList>
    </citation>
    <scope>NUCLEOTIDE SEQUENCE [LARGE SCALE GENOMIC DNA]</scope>
    <source>
        <strain evidence="2 3">CBS 101466</strain>
    </source>
</reference>
<feature type="region of interest" description="Disordered" evidence="1">
    <location>
        <begin position="461"/>
        <end position="483"/>
    </location>
</feature>
<feature type="region of interest" description="Disordered" evidence="1">
    <location>
        <begin position="331"/>
        <end position="363"/>
    </location>
</feature>
<name>W2SF76_CYPE1</name>
<evidence type="ECO:0000313" key="2">
    <source>
        <dbReference type="EMBL" id="ETN46554.1"/>
    </source>
</evidence>
<organism evidence="2 3">
    <name type="scientific">Cyphellophora europaea (strain CBS 101466)</name>
    <name type="common">Phialophora europaea</name>
    <dbReference type="NCBI Taxonomy" id="1220924"/>
    <lineage>
        <taxon>Eukaryota</taxon>
        <taxon>Fungi</taxon>
        <taxon>Dikarya</taxon>
        <taxon>Ascomycota</taxon>
        <taxon>Pezizomycotina</taxon>
        <taxon>Eurotiomycetes</taxon>
        <taxon>Chaetothyriomycetidae</taxon>
        <taxon>Chaetothyriales</taxon>
        <taxon>Cyphellophoraceae</taxon>
        <taxon>Cyphellophora</taxon>
    </lineage>
</organism>
<dbReference type="eggNOG" id="ENOG502R9XT">
    <property type="taxonomic scope" value="Eukaryota"/>
</dbReference>
<dbReference type="Proteomes" id="UP000030752">
    <property type="component" value="Unassembled WGS sequence"/>
</dbReference>
<feature type="compositionally biased region" description="Low complexity" evidence="1">
    <location>
        <begin position="466"/>
        <end position="475"/>
    </location>
</feature>
<keyword evidence="3" id="KW-1185">Reference proteome</keyword>
<evidence type="ECO:0008006" key="4">
    <source>
        <dbReference type="Google" id="ProtNLM"/>
    </source>
</evidence>
<evidence type="ECO:0000313" key="3">
    <source>
        <dbReference type="Proteomes" id="UP000030752"/>
    </source>
</evidence>
<sequence>MCHGLGCSDSAGADYERRRVCLWCSKTLPHLGATSRQAWNQKIFDARTRNALSRQADMEEYNRKRLRMMRMSRREMRGDQAVLGDPDADVPQFVRHLDSCCNYRNFVEEKHVPSGEAVYQSKNGYWRYTRGFLLRIGESCLQSKQLQRRFREVATVTREGSCLFSRSIKQRDNELSYMGGSGNIHFHGRRLHGRGKRFELPGSEARLAQWATLKTRILSMAFIERLEFCQIQAILQSQYDFDMLWEEFRSMLNVWNLTPLWEGSEKSSSVSLTKDSTDDDETGTTPTMGRIGKSSRKEAKMEAYAARVIERLVLDGEVLPLRTTIAGPDERKGCYEAASPPTIDSPAANARSDPGSEDSGQQKEKVIALPNCSAFLTEPRRLANDIPQQDSIVRAPIPLDNRHGRSTTDQDRASLDQADLDVQVMDDDDAAPPPDYWVNVSNNIGVIPSMQQDQIAETEPISPITDSDAGRSLDGLDSDGDATSYADISCIAADEIQNDDDLWEAVPPPGQTCEGDRR</sequence>
<dbReference type="VEuPathDB" id="FungiDB:HMPREF1541_00739"/>
<dbReference type="EMBL" id="KB822711">
    <property type="protein sequence ID" value="ETN46554.1"/>
    <property type="molecule type" value="Genomic_DNA"/>
</dbReference>
<dbReference type="InParanoid" id="W2SF76"/>
<dbReference type="OrthoDB" id="5290791at2759"/>